<dbReference type="PANTHER" id="PTHR34387:SF1">
    <property type="entry name" value="PERIPLASMIC IMMUNOGENIC PROTEIN"/>
    <property type="match status" value="1"/>
</dbReference>
<evidence type="ECO:0000256" key="1">
    <source>
        <dbReference type="SAM" id="SignalP"/>
    </source>
</evidence>
<keyword evidence="3" id="KW-1185">Reference proteome</keyword>
<dbReference type="EMBL" id="SBIW01000008">
    <property type="protein sequence ID" value="RWY49251.1"/>
    <property type="molecule type" value="Genomic_DNA"/>
</dbReference>
<dbReference type="Proteomes" id="UP000286701">
    <property type="component" value="Unassembled WGS sequence"/>
</dbReference>
<proteinExistence type="predicted"/>
<evidence type="ECO:0000313" key="3">
    <source>
        <dbReference type="Proteomes" id="UP000286701"/>
    </source>
</evidence>
<dbReference type="PANTHER" id="PTHR34387">
    <property type="entry name" value="SLR1258 PROTEIN"/>
    <property type="match status" value="1"/>
</dbReference>
<feature type="chain" id="PRO_5018734319" evidence="1">
    <location>
        <begin position="20"/>
        <end position="227"/>
    </location>
</feature>
<dbReference type="OrthoDB" id="1242975at2"/>
<comment type="caution">
    <text evidence="2">The sequence shown here is derived from an EMBL/GenBank/DDBJ whole genome shotgun (WGS) entry which is preliminary data.</text>
</comment>
<keyword evidence="1" id="KW-0732">Signal</keyword>
<dbReference type="GO" id="GO:0006974">
    <property type="term" value="P:DNA damage response"/>
    <property type="evidence" value="ECO:0007669"/>
    <property type="project" value="TreeGrafter"/>
</dbReference>
<dbReference type="Gene3D" id="3.30.110.170">
    <property type="entry name" value="Protein of unknown function (DUF541), domain 1"/>
    <property type="match status" value="1"/>
</dbReference>
<dbReference type="InterPro" id="IPR052022">
    <property type="entry name" value="26kDa_periplasmic_antigen"/>
</dbReference>
<gene>
    <name evidence="2" type="ORF">EPL05_17725</name>
</gene>
<dbReference type="RefSeq" id="WP_128535324.1">
    <property type="nucleotide sequence ID" value="NZ_SBIW01000008.1"/>
</dbReference>
<dbReference type="Pfam" id="PF04402">
    <property type="entry name" value="SIMPL"/>
    <property type="match status" value="1"/>
</dbReference>
<dbReference type="Gene3D" id="3.30.70.2970">
    <property type="entry name" value="Protein of unknown function (DUF541), domain 2"/>
    <property type="match status" value="1"/>
</dbReference>
<organism evidence="2 3">
    <name type="scientific">Mucilaginibacter gilvus</name>
    <dbReference type="NCBI Taxonomy" id="2305909"/>
    <lineage>
        <taxon>Bacteria</taxon>
        <taxon>Pseudomonadati</taxon>
        <taxon>Bacteroidota</taxon>
        <taxon>Sphingobacteriia</taxon>
        <taxon>Sphingobacteriales</taxon>
        <taxon>Sphingobacteriaceae</taxon>
        <taxon>Mucilaginibacter</taxon>
    </lineage>
</organism>
<dbReference type="InterPro" id="IPR007497">
    <property type="entry name" value="SIMPL/DUF541"/>
</dbReference>
<name>A0A3S3UVQ6_9SPHI</name>
<protein>
    <submittedName>
        <fullName evidence="2">DUF541 domain-containing protein</fullName>
    </submittedName>
</protein>
<sequence length="227" mass="25243">MKKLLVIVALVAFAFNTWAQQVDLRRKIEVSGTAEQEITPDIINVTISLKEYINGNKKVTISELEAKLQKAVALAGVEKKDFTINNLDAWNWNEKKGNPGFLVGKQYGIKFHDLAKYNQILSELDPKGIEATSIVGYDHSKITTFKKELKIKALLAARDKAEYLLASLGETLGRPISITEADNSYFPRQAIPYANSISYAAEATPSSNINFKSIKLSFQVSAVFEIK</sequence>
<reference evidence="2 3" key="1">
    <citation type="submission" date="2019-01" db="EMBL/GenBank/DDBJ databases">
        <title>Mucilaginibacter antarcticum sp. nov., isolated from antarctic soil.</title>
        <authorList>
            <person name="Yan Y.-Q."/>
            <person name="Du Z.-J."/>
        </authorList>
    </citation>
    <scope>NUCLEOTIDE SEQUENCE [LARGE SCALE GENOMIC DNA]</scope>
    <source>
        <strain evidence="2 3">F01003</strain>
    </source>
</reference>
<feature type="signal peptide" evidence="1">
    <location>
        <begin position="1"/>
        <end position="19"/>
    </location>
</feature>
<dbReference type="AlphaFoldDB" id="A0A3S3UVQ6"/>
<evidence type="ECO:0000313" key="2">
    <source>
        <dbReference type="EMBL" id="RWY49251.1"/>
    </source>
</evidence>
<accession>A0A3S3UVQ6</accession>